<proteinExistence type="inferred from homology"/>
<evidence type="ECO:0000313" key="3">
    <source>
        <dbReference type="Proteomes" id="UP001204562"/>
    </source>
</evidence>
<dbReference type="GO" id="GO:0004177">
    <property type="term" value="F:aminopeptidase activity"/>
    <property type="evidence" value="ECO:0007669"/>
    <property type="project" value="TreeGrafter"/>
</dbReference>
<evidence type="ECO:0000256" key="1">
    <source>
        <dbReference type="ARBA" id="ARBA00007068"/>
    </source>
</evidence>
<reference evidence="2" key="1">
    <citation type="submission" date="2022-06" db="EMBL/GenBank/DDBJ databases">
        <title>Isolation of gut microbiota from human fecal samples.</title>
        <authorList>
            <person name="Pamer E.G."/>
            <person name="Barat B."/>
            <person name="Waligurski E."/>
            <person name="Medina S."/>
            <person name="Paddock L."/>
            <person name="Mostad J."/>
        </authorList>
    </citation>
    <scope>NUCLEOTIDE SEQUENCE</scope>
    <source>
        <strain evidence="2">DFI.9.91</strain>
    </source>
</reference>
<dbReference type="EMBL" id="JANFYS010000019">
    <property type="protein sequence ID" value="MCQ4770749.1"/>
    <property type="molecule type" value="Genomic_DNA"/>
</dbReference>
<dbReference type="SUPFAM" id="SSF56266">
    <property type="entry name" value="DmpA/ArgJ-like"/>
    <property type="match status" value="1"/>
</dbReference>
<organism evidence="2 3">
    <name type="scientific">Intestinimonas massiliensis</name>
    <name type="common">ex Afouda et al. 2020</name>
    <dbReference type="NCBI Taxonomy" id="1673721"/>
    <lineage>
        <taxon>Bacteria</taxon>
        <taxon>Bacillati</taxon>
        <taxon>Bacillota</taxon>
        <taxon>Clostridia</taxon>
        <taxon>Eubacteriales</taxon>
        <taxon>Intestinimonas</taxon>
    </lineage>
</organism>
<dbReference type="PANTHER" id="PTHR36512:SF3">
    <property type="entry name" value="BLR5678 PROTEIN"/>
    <property type="match status" value="1"/>
</dbReference>
<comment type="similarity">
    <text evidence="1">Belongs to the peptidase S58 family.</text>
</comment>
<gene>
    <name evidence="2" type="ORF">NE579_09765</name>
</gene>
<dbReference type="Gene3D" id="3.60.70.12">
    <property type="entry name" value="L-amino peptidase D-ALA esterase/amidase"/>
    <property type="match status" value="1"/>
</dbReference>
<protein>
    <submittedName>
        <fullName evidence="2">P1 family peptidase</fullName>
    </submittedName>
</protein>
<sequence length="345" mass="36567">MIPMRARDYGLTVGSLPTGPRNKITDVPGVLVGHCTVDTPDHKTGVTVVLPGSRNPFTHKLPAAVCQYNGFGKTTGLMQLSELGTLETPIALTNTLNVGLVHDAIVEYMLQRCQAEGVELHSVNPVVGECNDATLNRIAERCVGREQVFAALAAAAPDFDEGDVGAGKGTICHGLKGGIGSASRVLEYDGRTYTMGLLVQSNHGVLSDLTVCGRRIGPALAQRLETRKADQGSILAVLATDLPLDARQLGRVAKRISVGLARMGSYVGHGSGEVFLAFSTANPFQVQAENAVRPVSAFHEEKLDGPFRAAAECAEEAVLNSLLTARTVVGWQGHRAVALTDLWRP</sequence>
<dbReference type="PANTHER" id="PTHR36512">
    <property type="entry name" value="D-AMINOPEPTIDASE"/>
    <property type="match status" value="1"/>
</dbReference>
<dbReference type="InterPro" id="IPR016117">
    <property type="entry name" value="ArgJ-like_dom_sf"/>
</dbReference>
<dbReference type="AlphaFoldDB" id="A0AAW5JTQ6"/>
<accession>A0AAW5JTQ6</accession>
<dbReference type="Proteomes" id="UP001204562">
    <property type="component" value="Unassembled WGS sequence"/>
</dbReference>
<evidence type="ECO:0000313" key="2">
    <source>
        <dbReference type="EMBL" id="MCQ4770749.1"/>
    </source>
</evidence>
<dbReference type="Pfam" id="PF03576">
    <property type="entry name" value="Peptidase_S58"/>
    <property type="match status" value="1"/>
</dbReference>
<comment type="caution">
    <text evidence="2">The sequence shown here is derived from an EMBL/GenBank/DDBJ whole genome shotgun (WGS) entry which is preliminary data.</text>
</comment>
<name>A0AAW5JTQ6_9FIRM</name>
<dbReference type="RefSeq" id="WP_256304114.1">
    <property type="nucleotide sequence ID" value="NZ_JANFYS010000019.1"/>
</dbReference>
<dbReference type="InterPro" id="IPR005321">
    <property type="entry name" value="Peptidase_S58_DmpA"/>
</dbReference>